<evidence type="ECO:0000313" key="1">
    <source>
        <dbReference type="EMBL" id="KAK3761783.1"/>
    </source>
</evidence>
<keyword evidence="2" id="KW-1185">Reference proteome</keyword>
<name>A0AAE0Z2P3_9GAST</name>
<dbReference type="Proteomes" id="UP001283361">
    <property type="component" value="Unassembled WGS sequence"/>
</dbReference>
<sequence>MAEREITRNQRNGCCGCGTDRRTSLLPVKRSTGWTDWRPDYCVCPALQQFCSKVQIHIMSTALKCKR</sequence>
<dbReference type="EMBL" id="JAWDGP010004837">
    <property type="protein sequence ID" value="KAK3761783.1"/>
    <property type="molecule type" value="Genomic_DNA"/>
</dbReference>
<protein>
    <submittedName>
        <fullName evidence="1">Uncharacterized protein</fullName>
    </submittedName>
</protein>
<comment type="caution">
    <text evidence="1">The sequence shown here is derived from an EMBL/GenBank/DDBJ whole genome shotgun (WGS) entry which is preliminary data.</text>
</comment>
<proteinExistence type="predicted"/>
<accession>A0AAE0Z2P3</accession>
<organism evidence="1 2">
    <name type="scientific">Elysia crispata</name>
    <name type="common">lettuce slug</name>
    <dbReference type="NCBI Taxonomy" id="231223"/>
    <lineage>
        <taxon>Eukaryota</taxon>
        <taxon>Metazoa</taxon>
        <taxon>Spiralia</taxon>
        <taxon>Lophotrochozoa</taxon>
        <taxon>Mollusca</taxon>
        <taxon>Gastropoda</taxon>
        <taxon>Heterobranchia</taxon>
        <taxon>Euthyneura</taxon>
        <taxon>Panpulmonata</taxon>
        <taxon>Sacoglossa</taxon>
        <taxon>Placobranchoidea</taxon>
        <taxon>Plakobranchidae</taxon>
        <taxon>Elysia</taxon>
    </lineage>
</organism>
<gene>
    <name evidence="1" type="ORF">RRG08_007564</name>
</gene>
<reference evidence="1" key="1">
    <citation type="journal article" date="2023" name="G3 (Bethesda)">
        <title>A reference genome for the long-term kleptoplast-retaining sea slug Elysia crispata morphotype clarki.</title>
        <authorList>
            <person name="Eastman K.E."/>
            <person name="Pendleton A.L."/>
            <person name="Shaikh M.A."/>
            <person name="Suttiyut T."/>
            <person name="Ogas R."/>
            <person name="Tomko P."/>
            <person name="Gavelis G."/>
            <person name="Widhalm J.R."/>
            <person name="Wisecaver J.H."/>
        </authorList>
    </citation>
    <scope>NUCLEOTIDE SEQUENCE</scope>
    <source>
        <strain evidence="1">ECLA1</strain>
    </source>
</reference>
<evidence type="ECO:0000313" key="2">
    <source>
        <dbReference type="Proteomes" id="UP001283361"/>
    </source>
</evidence>
<dbReference type="AlphaFoldDB" id="A0AAE0Z2P3"/>